<dbReference type="SUPFAM" id="SSF82861">
    <property type="entry name" value="Mechanosensitive channel protein MscS (YggB), transmembrane region"/>
    <property type="match status" value="1"/>
</dbReference>
<evidence type="ECO:0000313" key="11">
    <source>
        <dbReference type="Proteomes" id="UP000189970"/>
    </source>
</evidence>
<dbReference type="InterPro" id="IPR010920">
    <property type="entry name" value="LSM_dom_sf"/>
</dbReference>
<evidence type="ECO:0000256" key="2">
    <source>
        <dbReference type="ARBA" id="ARBA00008017"/>
    </source>
</evidence>
<name>A0A1V4DJT5_9ENTE</name>
<dbReference type="PANTHER" id="PTHR30460:SF0">
    <property type="entry name" value="MODERATE CONDUCTANCE MECHANOSENSITIVE CHANNEL YBIO"/>
    <property type="match status" value="1"/>
</dbReference>
<accession>A0A1V4DJT5</accession>
<feature type="transmembrane region" description="Helical" evidence="7">
    <location>
        <begin position="37"/>
        <end position="58"/>
    </location>
</feature>
<dbReference type="InterPro" id="IPR049142">
    <property type="entry name" value="MS_channel_1st"/>
</dbReference>
<dbReference type="SUPFAM" id="SSF82689">
    <property type="entry name" value="Mechanosensitive channel protein MscS (YggB), C-terminal domain"/>
    <property type="match status" value="1"/>
</dbReference>
<comment type="subcellular location">
    <subcellularLocation>
        <location evidence="1">Cell membrane</location>
        <topology evidence="1">Multi-pass membrane protein</topology>
    </subcellularLocation>
</comment>
<dbReference type="Pfam" id="PF00924">
    <property type="entry name" value="MS_channel_2nd"/>
    <property type="match status" value="1"/>
</dbReference>
<evidence type="ECO:0000259" key="8">
    <source>
        <dbReference type="Pfam" id="PF00924"/>
    </source>
</evidence>
<dbReference type="InterPro" id="IPR006685">
    <property type="entry name" value="MscS_channel_2nd"/>
</dbReference>
<dbReference type="InterPro" id="IPR045276">
    <property type="entry name" value="YbiO_bact"/>
</dbReference>
<keyword evidence="3" id="KW-1003">Cell membrane</keyword>
<evidence type="ECO:0000313" key="10">
    <source>
        <dbReference type="EMBL" id="OPF88857.1"/>
    </source>
</evidence>
<keyword evidence="4 7" id="KW-0812">Transmembrane</keyword>
<evidence type="ECO:0000256" key="6">
    <source>
        <dbReference type="ARBA" id="ARBA00023136"/>
    </source>
</evidence>
<dbReference type="PANTHER" id="PTHR30460">
    <property type="entry name" value="MODERATE CONDUCTANCE MECHANOSENSITIVE CHANNEL YBIO"/>
    <property type="match status" value="1"/>
</dbReference>
<feature type="transmembrane region" description="Helical" evidence="7">
    <location>
        <begin position="93"/>
        <end position="112"/>
    </location>
</feature>
<evidence type="ECO:0000256" key="4">
    <source>
        <dbReference type="ARBA" id="ARBA00022692"/>
    </source>
</evidence>
<feature type="transmembrane region" description="Helical" evidence="7">
    <location>
        <begin position="118"/>
        <end position="140"/>
    </location>
</feature>
<organism evidence="10 11">
    <name type="scientific">Vagococcus martis</name>
    <dbReference type="NCBI Taxonomy" id="1768210"/>
    <lineage>
        <taxon>Bacteria</taxon>
        <taxon>Bacillati</taxon>
        <taxon>Bacillota</taxon>
        <taxon>Bacilli</taxon>
        <taxon>Lactobacillales</taxon>
        <taxon>Enterococcaceae</taxon>
        <taxon>Vagococcus</taxon>
    </lineage>
</organism>
<keyword evidence="6 7" id="KW-0472">Membrane</keyword>
<dbReference type="GO" id="GO:0008381">
    <property type="term" value="F:mechanosensitive monoatomic ion channel activity"/>
    <property type="evidence" value="ECO:0007669"/>
    <property type="project" value="InterPro"/>
</dbReference>
<proteinExistence type="inferred from homology"/>
<sequence>MLQETTTTSTTPEVITEAAKNVRGINRFFNQLDWNKIIASVINKAILILVVIILLTIIRKILLKLIDKSFTNKKKDNYSENRMHTLRTLTKNAVQYTLFFIGIYSILTILGVPVGSLIAGAGIAGIAIGLGAQGFINDVLTGFFIIYERQLDVGDHVVIDSIEGIVNDIGLRTTQIKSFNGTMNYIPNRQILIVSNLSRGNQLVVVDIRVDPTDDIDRIMDIMKSINKKQIINITDIRSEPTIVGLVDLGSGNFAIRSNVYAISGSQFGVKTQMMTAYIEALTKAGIKLPTTPINLKV</sequence>
<evidence type="ECO:0000256" key="1">
    <source>
        <dbReference type="ARBA" id="ARBA00004651"/>
    </source>
</evidence>
<dbReference type="Proteomes" id="UP000189970">
    <property type="component" value="Unassembled WGS sequence"/>
</dbReference>
<evidence type="ECO:0000256" key="7">
    <source>
        <dbReference type="SAM" id="Phobius"/>
    </source>
</evidence>
<dbReference type="GO" id="GO:0005886">
    <property type="term" value="C:plasma membrane"/>
    <property type="evidence" value="ECO:0007669"/>
    <property type="project" value="UniProtKB-SubCell"/>
</dbReference>
<dbReference type="Gene3D" id="2.30.30.60">
    <property type="match status" value="1"/>
</dbReference>
<gene>
    <name evidence="10" type="ORF">BW731_00750</name>
</gene>
<protein>
    <submittedName>
        <fullName evidence="10">Mechanosensitive ion channel protein MscS</fullName>
    </submittedName>
</protein>
<dbReference type="EMBL" id="MVAB01000001">
    <property type="protein sequence ID" value="OPF88857.1"/>
    <property type="molecule type" value="Genomic_DNA"/>
</dbReference>
<feature type="domain" description="Mechanosensitive ion channel transmembrane helices 2/3" evidence="9">
    <location>
        <begin position="95"/>
        <end position="133"/>
    </location>
</feature>
<keyword evidence="11" id="KW-1185">Reference proteome</keyword>
<feature type="domain" description="Mechanosensitive ion channel MscS" evidence="8">
    <location>
        <begin position="136"/>
        <end position="199"/>
    </location>
</feature>
<evidence type="ECO:0000256" key="3">
    <source>
        <dbReference type="ARBA" id="ARBA00022475"/>
    </source>
</evidence>
<reference evidence="10 11" key="1">
    <citation type="submission" date="2017-02" db="EMBL/GenBank/DDBJ databases">
        <title>Vagococcus cremeus sp. nov., isolated from the small intestine of a marten, Martes flavigula.</title>
        <authorList>
            <person name="Tak E.J."/>
            <person name="Bae J.-W."/>
        </authorList>
    </citation>
    <scope>NUCLEOTIDE SEQUENCE [LARGE SCALE GENOMIC DNA]</scope>
    <source>
        <strain evidence="10 11">D7T301</strain>
    </source>
</reference>
<evidence type="ECO:0000259" key="9">
    <source>
        <dbReference type="Pfam" id="PF21088"/>
    </source>
</evidence>
<dbReference type="InterPro" id="IPR011014">
    <property type="entry name" value="MscS_channel_TM-2"/>
</dbReference>
<comment type="similarity">
    <text evidence="2">Belongs to the MscS (TC 1.A.23) family.</text>
</comment>
<dbReference type="InterPro" id="IPR011066">
    <property type="entry name" value="MscS_channel_C_sf"/>
</dbReference>
<comment type="caution">
    <text evidence="10">The sequence shown here is derived from an EMBL/GenBank/DDBJ whole genome shotgun (WGS) entry which is preliminary data.</text>
</comment>
<dbReference type="InterPro" id="IPR023408">
    <property type="entry name" value="MscS_beta-dom_sf"/>
</dbReference>
<dbReference type="AlphaFoldDB" id="A0A1V4DJT5"/>
<evidence type="ECO:0000256" key="5">
    <source>
        <dbReference type="ARBA" id="ARBA00022989"/>
    </source>
</evidence>
<dbReference type="Pfam" id="PF21088">
    <property type="entry name" value="MS_channel_1st"/>
    <property type="match status" value="1"/>
</dbReference>
<keyword evidence="5 7" id="KW-1133">Transmembrane helix</keyword>
<dbReference type="Gene3D" id="1.10.287.1260">
    <property type="match status" value="1"/>
</dbReference>
<dbReference type="Gene3D" id="3.30.70.100">
    <property type="match status" value="1"/>
</dbReference>
<dbReference type="SUPFAM" id="SSF50182">
    <property type="entry name" value="Sm-like ribonucleoproteins"/>
    <property type="match status" value="1"/>
</dbReference>